<accession>A0AAW0YL67</accession>
<evidence type="ECO:0000313" key="7">
    <source>
        <dbReference type="EMBL" id="KAK8752382.1"/>
    </source>
</evidence>
<dbReference type="InterPro" id="IPR000306">
    <property type="entry name" value="Znf_FYVE"/>
</dbReference>
<dbReference type="InterPro" id="IPR011011">
    <property type="entry name" value="Znf_FYVE_PHD"/>
</dbReference>
<reference evidence="7 8" key="1">
    <citation type="journal article" date="2024" name="BMC Genomics">
        <title>Genome assembly of redclaw crayfish (Cherax quadricarinatus) provides insights into its immune adaptation and hypoxia tolerance.</title>
        <authorList>
            <person name="Liu Z."/>
            <person name="Zheng J."/>
            <person name="Li H."/>
            <person name="Fang K."/>
            <person name="Wang S."/>
            <person name="He J."/>
            <person name="Zhou D."/>
            <person name="Weng S."/>
            <person name="Chi M."/>
            <person name="Gu Z."/>
            <person name="He J."/>
            <person name="Li F."/>
            <person name="Wang M."/>
        </authorList>
    </citation>
    <scope>NUCLEOTIDE SEQUENCE [LARGE SCALE GENOMIC DNA]</scope>
    <source>
        <strain evidence="7">ZL_2023a</strain>
    </source>
</reference>
<dbReference type="SUPFAM" id="SSF69979">
    <property type="entry name" value="Eea1 homodimerisation domain"/>
    <property type="match status" value="1"/>
</dbReference>
<keyword evidence="1" id="KW-0479">Metal-binding</keyword>
<keyword evidence="5" id="KW-0175">Coiled coil</keyword>
<dbReference type="CDD" id="cd15730">
    <property type="entry name" value="FYVE_EEA1"/>
    <property type="match status" value="1"/>
</dbReference>
<evidence type="ECO:0000256" key="3">
    <source>
        <dbReference type="ARBA" id="ARBA00022833"/>
    </source>
</evidence>
<evidence type="ECO:0000256" key="4">
    <source>
        <dbReference type="PROSITE-ProRule" id="PRU00091"/>
    </source>
</evidence>
<evidence type="ECO:0000313" key="8">
    <source>
        <dbReference type="Proteomes" id="UP001445076"/>
    </source>
</evidence>
<gene>
    <name evidence="7" type="ORF">OTU49_005204</name>
</gene>
<proteinExistence type="predicted"/>
<dbReference type="GO" id="GO:0006897">
    <property type="term" value="P:endocytosis"/>
    <property type="evidence" value="ECO:0007669"/>
    <property type="project" value="TreeGrafter"/>
</dbReference>
<dbReference type="AlphaFoldDB" id="A0AAW0YL67"/>
<keyword evidence="2 4" id="KW-0863">Zinc-finger</keyword>
<feature type="domain" description="FYVE-type" evidence="6">
    <location>
        <begin position="110"/>
        <end position="168"/>
    </location>
</feature>
<dbReference type="GO" id="GO:0005769">
    <property type="term" value="C:early endosome"/>
    <property type="evidence" value="ECO:0007669"/>
    <property type="project" value="TreeGrafter"/>
</dbReference>
<keyword evidence="3" id="KW-0862">Zinc</keyword>
<feature type="coiled-coil region" evidence="5">
    <location>
        <begin position="1"/>
        <end position="105"/>
    </location>
</feature>
<dbReference type="Gene3D" id="3.30.40.10">
    <property type="entry name" value="Zinc/RING finger domain, C3HC4 (zinc finger)"/>
    <property type="match status" value="1"/>
</dbReference>
<dbReference type="InterPro" id="IPR013083">
    <property type="entry name" value="Znf_RING/FYVE/PHD"/>
</dbReference>
<dbReference type="SUPFAM" id="SSF57903">
    <property type="entry name" value="FYVE/PHD zinc finger"/>
    <property type="match status" value="1"/>
</dbReference>
<keyword evidence="8" id="KW-1185">Reference proteome</keyword>
<name>A0AAW0YL67_CHEQU</name>
<dbReference type="SMART" id="SM00064">
    <property type="entry name" value="FYVE"/>
    <property type="match status" value="1"/>
</dbReference>
<dbReference type="Gene3D" id="1.20.5.390">
    <property type="entry name" value="L1 transposable element, trimerization domain"/>
    <property type="match status" value="1"/>
</dbReference>
<dbReference type="PANTHER" id="PTHR23164">
    <property type="entry name" value="EARLY ENDOSOME ANTIGEN 1"/>
    <property type="match status" value="1"/>
</dbReference>
<dbReference type="PROSITE" id="PS50178">
    <property type="entry name" value="ZF_FYVE"/>
    <property type="match status" value="1"/>
</dbReference>
<comment type="caution">
    <text evidence="7">The sequence shown here is derived from an EMBL/GenBank/DDBJ whole genome shotgun (WGS) entry which is preliminary data.</text>
</comment>
<dbReference type="PANTHER" id="PTHR23164:SF30">
    <property type="entry name" value="EARLY ENDOSOME ANTIGEN 1"/>
    <property type="match status" value="1"/>
</dbReference>
<sequence length="171" mass="19149">IRSLTKQLETHKEKAGELEGRLATLEAEAAALAGDKLELEVRVEAASEEQRSLVERCVAAESEVDRLQSQLTQLRRKLDDSTAALHELGRENQNLQMEATKLAGRKWADDSEVLNCLTCSKTFSMTIRRHHCRNCGQIFCNDCSNKQAPLDANKKSVRVCDACYNELTSKL</sequence>
<protein>
    <recommendedName>
        <fullName evidence="6">FYVE-type domain-containing protein</fullName>
    </recommendedName>
</protein>
<dbReference type="InterPro" id="IPR017455">
    <property type="entry name" value="Znf_FYVE-rel"/>
</dbReference>
<evidence type="ECO:0000259" key="6">
    <source>
        <dbReference type="PROSITE" id="PS50178"/>
    </source>
</evidence>
<dbReference type="GO" id="GO:0005545">
    <property type="term" value="F:1-phosphatidylinositol binding"/>
    <property type="evidence" value="ECO:0007669"/>
    <property type="project" value="TreeGrafter"/>
</dbReference>
<dbReference type="EMBL" id="JARKIK010000004">
    <property type="protein sequence ID" value="KAK8752382.1"/>
    <property type="molecule type" value="Genomic_DNA"/>
</dbReference>
<dbReference type="Proteomes" id="UP001445076">
    <property type="component" value="Unassembled WGS sequence"/>
</dbReference>
<evidence type="ECO:0000256" key="5">
    <source>
        <dbReference type="SAM" id="Coils"/>
    </source>
</evidence>
<organism evidence="7 8">
    <name type="scientific">Cherax quadricarinatus</name>
    <name type="common">Australian red claw crayfish</name>
    <dbReference type="NCBI Taxonomy" id="27406"/>
    <lineage>
        <taxon>Eukaryota</taxon>
        <taxon>Metazoa</taxon>
        <taxon>Ecdysozoa</taxon>
        <taxon>Arthropoda</taxon>
        <taxon>Crustacea</taxon>
        <taxon>Multicrustacea</taxon>
        <taxon>Malacostraca</taxon>
        <taxon>Eumalacostraca</taxon>
        <taxon>Eucarida</taxon>
        <taxon>Decapoda</taxon>
        <taxon>Pleocyemata</taxon>
        <taxon>Astacidea</taxon>
        <taxon>Parastacoidea</taxon>
        <taxon>Parastacidae</taxon>
        <taxon>Cherax</taxon>
    </lineage>
</organism>
<evidence type="ECO:0000256" key="2">
    <source>
        <dbReference type="ARBA" id="ARBA00022771"/>
    </source>
</evidence>
<dbReference type="GO" id="GO:0008270">
    <property type="term" value="F:zinc ion binding"/>
    <property type="evidence" value="ECO:0007669"/>
    <property type="project" value="UniProtKB-KW"/>
</dbReference>
<feature type="non-terminal residue" evidence="7">
    <location>
        <position position="1"/>
    </location>
</feature>
<evidence type="ECO:0000256" key="1">
    <source>
        <dbReference type="ARBA" id="ARBA00022723"/>
    </source>
</evidence>
<dbReference type="Pfam" id="PF01363">
    <property type="entry name" value="FYVE"/>
    <property type="match status" value="1"/>
</dbReference>